<sequence>MLQEKFRSLEEGFFSAVELKNFLEDDRLLHAVMLNINKQLDQLECQGDITDYISLLPKTLDKLSWQGQETAATLYRKLPCWEFPVWRAEDVPEFVQVAWCQAELCAGRVDCYSQVSWPIFCKAYRAFNWCEVRHPDLLWQALHEIQSEKISDIILSNIENIIDSSALPYNILFQFVLKQLRSRSLTTVYTALQSLKQTWCLLFECPTNILEPLLESYNDAIAINALELLFFWGEVGGLELHLNSQRIEFSNCLLVLFKDHAQYQHVTLLLDFVKQDFAAFSRSVIECLSTITLKGQRIANKHLSSIFTLAAYREDGQDEKIAFIIGDRWEKWQALLEGLSYDDQAWTSQLELIQCVDDPAAEQYLVQLLNNPELHTIHEHMLRILSHKGNPMMAKTVFRFFDQYPQTVLQGLRPIITPEIRRQLQVRYQSGLPSTINDDVGQFLQNTQLDIDYSVSSNGVMQTYLKQLQFNHDSSGFDFLEQQLGMAEVSTYITYCKNIYFLPILSKLLLHDDEEVKLSVIQAIKEIAFILFDSESIVEPSIVKADNRETAGDYLLSTCIIGQLNTANLHELKPQFRIISAFPELRFEWLHDYKT</sequence>
<accession>A0A3B0YKS8</accession>
<evidence type="ECO:0000313" key="1">
    <source>
        <dbReference type="EMBL" id="VAW80001.1"/>
    </source>
</evidence>
<dbReference type="InterPro" id="IPR016024">
    <property type="entry name" value="ARM-type_fold"/>
</dbReference>
<organism evidence="1">
    <name type="scientific">hydrothermal vent metagenome</name>
    <dbReference type="NCBI Taxonomy" id="652676"/>
    <lineage>
        <taxon>unclassified sequences</taxon>
        <taxon>metagenomes</taxon>
        <taxon>ecological metagenomes</taxon>
    </lineage>
</organism>
<reference evidence="1" key="1">
    <citation type="submission" date="2018-06" db="EMBL/GenBank/DDBJ databases">
        <authorList>
            <person name="Zhirakovskaya E."/>
        </authorList>
    </citation>
    <scope>NUCLEOTIDE SEQUENCE</scope>
</reference>
<protein>
    <submittedName>
        <fullName evidence="1">Uncharacterized protein</fullName>
    </submittedName>
</protein>
<proteinExistence type="predicted"/>
<gene>
    <name evidence="1" type="ORF">MNBD_GAMMA12-2710</name>
</gene>
<dbReference type="SUPFAM" id="SSF48371">
    <property type="entry name" value="ARM repeat"/>
    <property type="match status" value="1"/>
</dbReference>
<name>A0A3B0YKS8_9ZZZZ</name>
<dbReference type="AlphaFoldDB" id="A0A3B0YKS8"/>
<dbReference type="EMBL" id="UOFL01000185">
    <property type="protein sequence ID" value="VAW80001.1"/>
    <property type="molecule type" value="Genomic_DNA"/>
</dbReference>